<dbReference type="InterPro" id="IPR000210">
    <property type="entry name" value="BTB/POZ_dom"/>
</dbReference>
<proteinExistence type="predicted"/>
<feature type="domain" description="BTB" evidence="3">
    <location>
        <begin position="56"/>
        <end position="122"/>
    </location>
</feature>
<dbReference type="Gene3D" id="3.30.710.10">
    <property type="entry name" value="Potassium Channel Kv1.1, Chain A"/>
    <property type="match status" value="1"/>
</dbReference>
<dbReference type="SUPFAM" id="SSF54695">
    <property type="entry name" value="POZ domain"/>
    <property type="match status" value="1"/>
</dbReference>
<gene>
    <name evidence="4" type="ORF">TWF696_002476</name>
</gene>
<feature type="compositionally biased region" description="Polar residues" evidence="2">
    <location>
        <begin position="237"/>
        <end position="246"/>
    </location>
</feature>
<accession>A0AAV9U296</accession>
<comment type="caution">
    <text evidence="4">The sequence shown here is derived from an EMBL/GenBank/DDBJ whole genome shotgun (WGS) entry which is preliminary data.</text>
</comment>
<dbReference type="Proteomes" id="UP001375240">
    <property type="component" value="Unassembled WGS sequence"/>
</dbReference>
<dbReference type="PANTHER" id="PTHR47843:SF5">
    <property type="entry name" value="BTB_POZ DOMAIN PROTEIN"/>
    <property type="match status" value="1"/>
</dbReference>
<name>A0AAV9U296_9PEZI</name>
<evidence type="ECO:0000313" key="5">
    <source>
        <dbReference type="Proteomes" id="UP001375240"/>
    </source>
</evidence>
<organism evidence="4 5">
    <name type="scientific">Orbilia brochopaga</name>
    <dbReference type="NCBI Taxonomy" id="3140254"/>
    <lineage>
        <taxon>Eukaryota</taxon>
        <taxon>Fungi</taxon>
        <taxon>Dikarya</taxon>
        <taxon>Ascomycota</taxon>
        <taxon>Pezizomycotina</taxon>
        <taxon>Orbiliomycetes</taxon>
        <taxon>Orbiliales</taxon>
        <taxon>Orbiliaceae</taxon>
        <taxon>Orbilia</taxon>
    </lineage>
</organism>
<dbReference type="PANTHER" id="PTHR47843">
    <property type="entry name" value="BTB DOMAIN-CONTAINING PROTEIN-RELATED"/>
    <property type="match status" value="1"/>
</dbReference>
<feature type="compositionally biased region" description="Low complexity" evidence="2">
    <location>
        <begin position="218"/>
        <end position="228"/>
    </location>
</feature>
<evidence type="ECO:0000256" key="1">
    <source>
        <dbReference type="SAM" id="Coils"/>
    </source>
</evidence>
<dbReference type="CDD" id="cd18186">
    <property type="entry name" value="BTB_POZ_ZBTB_KLHL-like"/>
    <property type="match status" value="1"/>
</dbReference>
<feature type="coiled-coil region" evidence="1">
    <location>
        <begin position="296"/>
        <end position="323"/>
    </location>
</feature>
<evidence type="ECO:0000313" key="4">
    <source>
        <dbReference type="EMBL" id="KAK6333965.1"/>
    </source>
</evidence>
<feature type="region of interest" description="Disordered" evidence="2">
    <location>
        <begin position="1"/>
        <end position="23"/>
    </location>
</feature>
<sequence length="387" mass="41593">MHLLRSQPSPHPPPLTAPPTNPLSTRSIVVRYTAAMPESSSADAPSVVQLTLQDRPDLAIKSQDRLFKVHQDQLMGKGTLLNNIQYNGIHDGMPQIETKDIRPDVLSCVLDFLYTGDFDEAGKNQYVPSSVLIVQTDDEALKSPPGSPSTERHKRLAAVYTVAQKYKIANLKELVEEKFASSGRISTYLDGIIADGKLGPSGMGAKLQAKLEEAAVKSKVSSSPATPANQLGEDSESTATGVTTPASPLGAPSELESTNSQIQPASQNPAGGLDTANIKTSVANLKAHIATLDSTIESLRSSSEEGETQLKELSNKLKVVQQEKFQAELCHHTAQSRLEGLIKTLNETQRCGNGGCRASLNILVHESEVRTKGNVIIRCGICNARQR</sequence>
<feature type="region of interest" description="Disordered" evidence="2">
    <location>
        <begin position="218"/>
        <end position="274"/>
    </location>
</feature>
<protein>
    <recommendedName>
        <fullName evidence="3">BTB domain-containing protein</fullName>
    </recommendedName>
</protein>
<evidence type="ECO:0000259" key="3">
    <source>
        <dbReference type="PROSITE" id="PS50097"/>
    </source>
</evidence>
<reference evidence="4 5" key="1">
    <citation type="submission" date="2019-10" db="EMBL/GenBank/DDBJ databases">
        <authorList>
            <person name="Palmer J.M."/>
        </authorList>
    </citation>
    <scope>NUCLEOTIDE SEQUENCE [LARGE SCALE GENOMIC DNA]</scope>
    <source>
        <strain evidence="4 5">TWF696</strain>
    </source>
</reference>
<keyword evidence="5" id="KW-1185">Reference proteome</keyword>
<feature type="compositionally biased region" description="Pro residues" evidence="2">
    <location>
        <begin position="9"/>
        <end position="21"/>
    </location>
</feature>
<dbReference type="EMBL" id="JAVHNQ010000013">
    <property type="protein sequence ID" value="KAK6333965.1"/>
    <property type="molecule type" value="Genomic_DNA"/>
</dbReference>
<keyword evidence="1" id="KW-0175">Coiled coil</keyword>
<feature type="compositionally biased region" description="Polar residues" evidence="2">
    <location>
        <begin position="255"/>
        <end position="269"/>
    </location>
</feature>
<dbReference type="InterPro" id="IPR011333">
    <property type="entry name" value="SKP1/BTB/POZ_sf"/>
</dbReference>
<evidence type="ECO:0000256" key="2">
    <source>
        <dbReference type="SAM" id="MobiDB-lite"/>
    </source>
</evidence>
<dbReference type="AlphaFoldDB" id="A0AAV9U296"/>
<dbReference type="PROSITE" id="PS50097">
    <property type="entry name" value="BTB"/>
    <property type="match status" value="1"/>
</dbReference>